<feature type="domain" description="Xrn1 helical" evidence="7">
    <location>
        <begin position="468"/>
        <end position="535"/>
    </location>
</feature>
<evidence type="ECO:0000259" key="7">
    <source>
        <dbReference type="Pfam" id="PF17846"/>
    </source>
</evidence>
<gene>
    <name evidence="9" type="primary">LOC34621788</name>
</gene>
<sequence length="1726" mass="190676">MGIGRFYRWLSERYPLINEKIDASSIPAFDNLYLDMNGILHNCSGMLHANENLMWQSVFSALDLVISTISPRKLLYLAADGVAPRAKMNQQRARRYRAAKSAAEAAAAEENLRRADAMSDAKGQGAGSCSARKAAHTVKGFDSNCISPGTEFMASFFRHLRFFCEKKLNEDQRWRGLKVLLSGPDVPGEGEHKIMAYLRCCKAAGNADPNTRHCLYGLDADLIMLSLASHEPQFALLREEVIFGRQTTVDAADRMLYNPEKLQLLHISLLREYLVIDLLPEKVAYSLHQRQLQASTQQRQVSENVSSSTSNGSDAVSLPPNQKLETRIHPNIETMLSLASERERVIDDFVIFCFLAGNDFLPHTFSTDIGEKGLDTMIACYRRFLAEYRVLAAPLTSVTPDDGPWLVRRCGQLNLLNLYIFLNLFVSTVEDPKVEGKASDMQWLRQKRGGRELEEEMELYASCGDASAAFRARFYQRKLNFAVFKPEGQAKLQHLCQSYLEGLQWVAYYYFRGCDGSGWRWYYPYHYAPFMHDVLRCSVFNPSGVYGEVYSSSSATCGFPERVAEAAEFDRAYLVNRTISLPDGSPYSPFMQLLSILPPQSANLLPEELRPLLLNPPAELAHAFPRDFEIDMEGVKVPWGGVTLLPFVDEATLERIVLPLLRRLRPDVLRRNIVGRVVLLMRDETSSVKQGRRFNNAVTSLASADAVYDCECFFFKHKVISRSLDILVDVPSVLAQVQGCCTEADSEGFSSEAEAASSHNSVFPSSLPSIFPDVLNSCVLEEEVLVLPPPFVARLDERKAHSLLTLLSLSHTDCSDYSRCNPREAADAHVAQICSFLKTQGAVLLPSEKRKSDKAALPQLPSPDMHPQDTELLFPTMPLPGASPDAAALTPSLYALCFAWHYGSGVKVFRRESANQSVVMSTMPFPRQQLQQRSARTLIDLLQPEAALLKLLDSKFVLYDFPFVKLASPVAIWLPTIYYPLEERPRGERSSEVPCAPTEQLQAVETEKRRLQLQGIAVADELEAFSFFEQHATRAQWRSQAAAAMARNKAAEEQPRTAVATYWHPDQQILGGSHTDEAEARSKEAGGAAAAQQPPTEVQLQQLAMALTRALPGTQQQQMARECHPSTALSTVLVELLPVEDVVLEERLVGAAEQLAREGCSSGSERLAAARLDAKTTPCAHFRYSAQTVYRLLPLIAQPSKALVESLQQCHQEVLEAVAAHKTHRWRVGEDVLCIFSSAAKLAGYRLLRGVTGVLADPPDEEGKKPLSVHVAAARRGETPDFQRSLQDACKAICAATRVRSPSSAFCFSRCVCIALSARRFVEARPPESLAATWLKDEAEMHTLEQAAALMGVTPFAAYCIFSSVFVKEGDNLYDCGLHTIIFVEETRAPAFVLAYSLPWPRPAIRARCNTHLFTAKTVELGKQLLDAFPALRNALDAASVNAKNLSSRCHLKASSVFAGSGDPAFLASRLASMAAQSPSRRAKAVPAEYAHLSAPVRAADLLSIQKHILAGFLRLRGVQHNGLGEYTFIFAVQMQLGQRLAYSRYRGSVPQGSRGTAVGFASQLGKCRIECDWCQPGRYADVAEGNAASSSARPASPFSVKGSINFAPFFLRLTPRKRLDLTAAAPETATLRSERDAQRILSQLNTQDKLDLFQQQMAYLDDVCIEVLLDESCLGASDGDGRISALRMLRAPASQWLPLCVGELQSIARSKSACSSAFATAVCGD</sequence>
<dbReference type="CDD" id="cd18673">
    <property type="entry name" value="PIN_XRN1-2-like"/>
    <property type="match status" value="1"/>
</dbReference>
<evidence type="ECO:0000313" key="8">
    <source>
        <dbReference type="Proteomes" id="UP000515125"/>
    </source>
</evidence>
<dbReference type="InterPro" id="IPR041412">
    <property type="entry name" value="Xrn1_helical"/>
</dbReference>
<feature type="region of interest" description="Disordered" evidence="5">
    <location>
        <begin position="1068"/>
        <end position="1095"/>
    </location>
</feature>
<evidence type="ECO:0000259" key="6">
    <source>
        <dbReference type="Pfam" id="PF03159"/>
    </source>
</evidence>
<evidence type="ECO:0000256" key="4">
    <source>
        <dbReference type="ARBA" id="ARBA00038299"/>
    </source>
</evidence>
<keyword evidence="1" id="KW-0540">Nuclease</keyword>
<reference evidence="9" key="1">
    <citation type="submission" date="2025-08" db="UniProtKB">
        <authorList>
            <consortium name="RefSeq"/>
        </authorList>
    </citation>
    <scope>IDENTIFICATION</scope>
</reference>
<feature type="compositionally biased region" description="Basic and acidic residues" evidence="5">
    <location>
        <begin position="1074"/>
        <end position="1084"/>
    </location>
</feature>
<feature type="region of interest" description="Disordered" evidence="5">
    <location>
        <begin position="296"/>
        <end position="320"/>
    </location>
</feature>
<dbReference type="RefSeq" id="XP_026191802.1">
    <property type="nucleotide sequence ID" value="XM_026336017.1"/>
</dbReference>
<protein>
    <submittedName>
        <fullName evidence="9">Uncharacterized protein LOC34621788</fullName>
    </submittedName>
</protein>
<dbReference type="GO" id="GO:0000956">
    <property type="term" value="P:nuclear-transcribed mRNA catabolic process"/>
    <property type="evidence" value="ECO:0007669"/>
    <property type="project" value="TreeGrafter"/>
</dbReference>
<dbReference type="OrthoDB" id="372487at2759"/>
<feature type="domain" description="Xrn1 helical" evidence="7">
    <location>
        <begin position="578"/>
        <end position="689"/>
    </location>
</feature>
<evidence type="ECO:0000256" key="1">
    <source>
        <dbReference type="ARBA" id="ARBA00022722"/>
    </source>
</evidence>
<evidence type="ECO:0000313" key="9">
    <source>
        <dbReference type="RefSeq" id="XP_026191802.1"/>
    </source>
</evidence>
<dbReference type="Pfam" id="PF03159">
    <property type="entry name" value="XRN_N"/>
    <property type="match status" value="1"/>
</dbReference>
<evidence type="ECO:0000256" key="5">
    <source>
        <dbReference type="SAM" id="MobiDB-lite"/>
    </source>
</evidence>
<proteinExistence type="inferred from homology"/>
<organism evidence="8 9">
    <name type="scientific">Cyclospora cayetanensis</name>
    <dbReference type="NCBI Taxonomy" id="88456"/>
    <lineage>
        <taxon>Eukaryota</taxon>
        <taxon>Sar</taxon>
        <taxon>Alveolata</taxon>
        <taxon>Apicomplexa</taxon>
        <taxon>Conoidasida</taxon>
        <taxon>Coccidia</taxon>
        <taxon>Eucoccidiorida</taxon>
        <taxon>Eimeriorina</taxon>
        <taxon>Eimeriidae</taxon>
        <taxon>Cyclospora</taxon>
    </lineage>
</organism>
<dbReference type="GO" id="GO:0003723">
    <property type="term" value="F:RNA binding"/>
    <property type="evidence" value="ECO:0007669"/>
    <property type="project" value="TreeGrafter"/>
</dbReference>
<keyword evidence="8" id="KW-1185">Reference proteome</keyword>
<feature type="compositionally biased region" description="Low complexity" evidence="5">
    <location>
        <begin position="296"/>
        <end position="317"/>
    </location>
</feature>
<dbReference type="GeneID" id="34621788"/>
<dbReference type="GO" id="GO:0004534">
    <property type="term" value="F:5'-3' RNA exonuclease activity"/>
    <property type="evidence" value="ECO:0007669"/>
    <property type="project" value="TreeGrafter"/>
</dbReference>
<dbReference type="PANTHER" id="PTHR12341:SF7">
    <property type="entry name" value="5'-3' EXORIBONUCLEASE 1"/>
    <property type="match status" value="1"/>
</dbReference>
<dbReference type="GO" id="GO:0005634">
    <property type="term" value="C:nucleus"/>
    <property type="evidence" value="ECO:0007669"/>
    <property type="project" value="TreeGrafter"/>
</dbReference>
<feature type="domain" description="Xrn1 helical" evidence="7">
    <location>
        <begin position="342"/>
        <end position="386"/>
    </location>
</feature>
<dbReference type="Pfam" id="PF17846">
    <property type="entry name" value="XRN_M"/>
    <property type="match status" value="3"/>
</dbReference>
<dbReference type="PANTHER" id="PTHR12341">
    <property type="entry name" value="5'-&gt;3' EXORIBONUCLEASE"/>
    <property type="match status" value="1"/>
</dbReference>
<accession>A0A6P6RWR7</accession>
<feature type="domain" description="Xrn1 N-terminal" evidence="6">
    <location>
        <begin position="1"/>
        <end position="240"/>
    </location>
</feature>
<dbReference type="InterPro" id="IPR004859">
    <property type="entry name" value="Xrn1_N"/>
</dbReference>
<dbReference type="InterPro" id="IPR027073">
    <property type="entry name" value="5_3_exoribonuclease"/>
</dbReference>
<comment type="similarity">
    <text evidence="4">Belongs to the 5'-3' exonuclease family.</text>
</comment>
<evidence type="ECO:0000256" key="3">
    <source>
        <dbReference type="ARBA" id="ARBA00022839"/>
    </source>
</evidence>
<dbReference type="Proteomes" id="UP000515125">
    <property type="component" value="Unplaced"/>
</dbReference>
<keyword evidence="3" id="KW-0269">Exonuclease</keyword>
<evidence type="ECO:0000256" key="2">
    <source>
        <dbReference type="ARBA" id="ARBA00022801"/>
    </source>
</evidence>
<keyword evidence="2" id="KW-0378">Hydrolase</keyword>
<dbReference type="Gene3D" id="3.40.50.12390">
    <property type="match status" value="2"/>
</dbReference>
<dbReference type="Gene3D" id="1.25.40.1050">
    <property type="match status" value="1"/>
</dbReference>
<name>A0A6P6RWR7_9EIME</name>